<keyword evidence="4" id="KW-0963">Cytoplasm</keyword>
<evidence type="ECO:0000256" key="7">
    <source>
        <dbReference type="SAM" id="MobiDB-lite"/>
    </source>
</evidence>
<dbReference type="InterPro" id="IPR037231">
    <property type="entry name" value="NAP-like_sf"/>
</dbReference>
<evidence type="ECO:0008006" key="11">
    <source>
        <dbReference type="Google" id="ProtNLM"/>
    </source>
</evidence>
<evidence type="ECO:0000313" key="10">
    <source>
        <dbReference type="Proteomes" id="UP000014760"/>
    </source>
</evidence>
<evidence type="ECO:0000256" key="1">
    <source>
        <dbReference type="ARBA" id="ARBA00004123"/>
    </source>
</evidence>
<dbReference type="GO" id="GO:0005737">
    <property type="term" value="C:cytoplasm"/>
    <property type="evidence" value="ECO:0007669"/>
    <property type="project" value="UniProtKB-SubCell"/>
</dbReference>
<name>R7UXI6_CAPTE</name>
<dbReference type="Proteomes" id="UP000014760">
    <property type="component" value="Unassembled WGS sequence"/>
</dbReference>
<dbReference type="Gene3D" id="1.20.5.1500">
    <property type="match status" value="1"/>
</dbReference>
<dbReference type="AlphaFoldDB" id="R7UXI6"/>
<accession>R7UXI6</accession>
<evidence type="ECO:0000313" key="9">
    <source>
        <dbReference type="EnsemblMetazoa" id="CapteP215513"/>
    </source>
</evidence>
<dbReference type="EMBL" id="AMQN01021633">
    <property type="status" value="NOT_ANNOTATED_CDS"/>
    <property type="molecule type" value="Genomic_DNA"/>
</dbReference>
<feature type="compositionally biased region" description="Basic and acidic residues" evidence="7">
    <location>
        <begin position="8"/>
        <end position="28"/>
    </location>
</feature>
<evidence type="ECO:0000256" key="4">
    <source>
        <dbReference type="ARBA" id="ARBA00022490"/>
    </source>
</evidence>
<organism evidence="8">
    <name type="scientific">Capitella teleta</name>
    <name type="common">Polychaete worm</name>
    <dbReference type="NCBI Taxonomy" id="283909"/>
    <lineage>
        <taxon>Eukaryota</taxon>
        <taxon>Metazoa</taxon>
        <taxon>Spiralia</taxon>
        <taxon>Lophotrochozoa</taxon>
        <taxon>Annelida</taxon>
        <taxon>Polychaeta</taxon>
        <taxon>Sedentaria</taxon>
        <taxon>Scolecida</taxon>
        <taxon>Capitellidae</taxon>
        <taxon>Capitella</taxon>
    </lineage>
</organism>
<sequence>MATQAKQAKADTKNNHENTEEQADKEQQEAIEQIDEVQNEIDRLNESASEEILKVEQKYNKLRQPYFQKRSELISKIPNFWVTAFVNHPQVSALLNEEDEEALQYLTKVEVQEFDDIKSGYKINFHFGDNPYFENKSISKEFHLNETGEPSSKSTAIDWKAGKDLTKKTSQTKPGKKRGLEEQDSFFGWFLDHGDAGADELGEVIKDDIWPNPLQYYLVCCSLHLRLMRKELVMMMTWMRKVWMMRKVMTMT</sequence>
<protein>
    <recommendedName>
        <fullName evidence="11">Protein SET</fullName>
    </recommendedName>
</protein>
<comment type="similarity">
    <text evidence="3 6">Belongs to the nucleosome assembly protein (NAP) family.</text>
</comment>
<dbReference type="FunFam" id="1.20.5.1500:FF:000003">
    <property type="entry name" value="SET isoform 2"/>
    <property type="match status" value="1"/>
</dbReference>
<evidence type="ECO:0000256" key="3">
    <source>
        <dbReference type="ARBA" id="ARBA00009947"/>
    </source>
</evidence>
<reference evidence="8 10" key="2">
    <citation type="journal article" date="2013" name="Nature">
        <title>Insights into bilaterian evolution from three spiralian genomes.</title>
        <authorList>
            <person name="Simakov O."/>
            <person name="Marletaz F."/>
            <person name="Cho S.J."/>
            <person name="Edsinger-Gonzales E."/>
            <person name="Havlak P."/>
            <person name="Hellsten U."/>
            <person name="Kuo D.H."/>
            <person name="Larsson T."/>
            <person name="Lv J."/>
            <person name="Arendt D."/>
            <person name="Savage R."/>
            <person name="Osoegawa K."/>
            <person name="de Jong P."/>
            <person name="Grimwood J."/>
            <person name="Chapman J.A."/>
            <person name="Shapiro H."/>
            <person name="Aerts A."/>
            <person name="Otillar R.P."/>
            <person name="Terry A.Y."/>
            <person name="Boore J.L."/>
            <person name="Grigoriev I.V."/>
            <person name="Lindberg D.R."/>
            <person name="Seaver E.C."/>
            <person name="Weisblat D.A."/>
            <person name="Putnam N.H."/>
            <person name="Rokhsar D.S."/>
        </authorList>
    </citation>
    <scope>NUCLEOTIDE SEQUENCE</scope>
    <source>
        <strain evidence="8 10">I ESC-2004</strain>
    </source>
</reference>
<evidence type="ECO:0000313" key="8">
    <source>
        <dbReference type="EMBL" id="ELU08632.1"/>
    </source>
</evidence>
<keyword evidence="5" id="KW-0539">Nucleus</keyword>
<evidence type="ECO:0000256" key="2">
    <source>
        <dbReference type="ARBA" id="ARBA00004496"/>
    </source>
</evidence>
<dbReference type="OrthoDB" id="19419at2759"/>
<dbReference type="InterPro" id="IPR002164">
    <property type="entry name" value="NAP_family"/>
</dbReference>
<evidence type="ECO:0000256" key="6">
    <source>
        <dbReference type="RuleBase" id="RU003876"/>
    </source>
</evidence>
<dbReference type="HOGENOM" id="CLU_051687_4_1_1"/>
<evidence type="ECO:0000256" key="5">
    <source>
        <dbReference type="ARBA" id="ARBA00023242"/>
    </source>
</evidence>
<dbReference type="FunFam" id="3.30.1120.90:FF:000002">
    <property type="entry name" value="Testis-specific Y-encoded-like protein 2"/>
    <property type="match status" value="1"/>
</dbReference>
<reference evidence="10" key="1">
    <citation type="submission" date="2012-12" db="EMBL/GenBank/DDBJ databases">
        <authorList>
            <person name="Hellsten U."/>
            <person name="Grimwood J."/>
            <person name="Chapman J.A."/>
            <person name="Shapiro H."/>
            <person name="Aerts A."/>
            <person name="Otillar R.P."/>
            <person name="Terry A.Y."/>
            <person name="Boore J.L."/>
            <person name="Simakov O."/>
            <person name="Marletaz F."/>
            <person name="Cho S.-J."/>
            <person name="Edsinger-Gonzales E."/>
            <person name="Havlak P."/>
            <person name="Kuo D.-H."/>
            <person name="Larsson T."/>
            <person name="Lv J."/>
            <person name="Arendt D."/>
            <person name="Savage R."/>
            <person name="Osoegawa K."/>
            <person name="de Jong P."/>
            <person name="Lindberg D.R."/>
            <person name="Seaver E.C."/>
            <person name="Weisblat D.A."/>
            <person name="Putnam N.H."/>
            <person name="Grigoriev I.V."/>
            <person name="Rokhsar D.S."/>
        </authorList>
    </citation>
    <scope>NUCLEOTIDE SEQUENCE</scope>
    <source>
        <strain evidence="10">I ESC-2004</strain>
    </source>
</reference>
<dbReference type="SUPFAM" id="SSF143113">
    <property type="entry name" value="NAP-like"/>
    <property type="match status" value="1"/>
</dbReference>
<dbReference type="Pfam" id="PF00956">
    <property type="entry name" value="NAP"/>
    <property type="match status" value="1"/>
</dbReference>
<dbReference type="EMBL" id="KB298906">
    <property type="protein sequence ID" value="ELU08632.1"/>
    <property type="molecule type" value="Genomic_DNA"/>
</dbReference>
<feature type="region of interest" description="Disordered" evidence="7">
    <location>
        <begin position="1"/>
        <end position="29"/>
    </location>
</feature>
<proteinExistence type="inferred from homology"/>
<dbReference type="OMA" id="VCHDNEK"/>
<keyword evidence="10" id="KW-1185">Reference proteome</keyword>
<dbReference type="GO" id="GO:0005634">
    <property type="term" value="C:nucleus"/>
    <property type="evidence" value="ECO:0007669"/>
    <property type="project" value="UniProtKB-SubCell"/>
</dbReference>
<dbReference type="FunCoup" id="R7UXI6">
    <property type="interactions" value="2317"/>
</dbReference>
<dbReference type="STRING" id="283909.R7UXI6"/>
<dbReference type="Gene3D" id="3.30.1120.90">
    <property type="entry name" value="Nucleosome assembly protein"/>
    <property type="match status" value="1"/>
</dbReference>
<dbReference type="GO" id="GO:0006334">
    <property type="term" value="P:nucleosome assembly"/>
    <property type="evidence" value="ECO:0007669"/>
    <property type="project" value="InterPro"/>
</dbReference>
<dbReference type="EnsemblMetazoa" id="CapteT215513">
    <property type="protein sequence ID" value="CapteP215513"/>
    <property type="gene ID" value="CapteG215513"/>
</dbReference>
<gene>
    <name evidence="8" type="ORF">CAPTEDRAFT_215513</name>
</gene>
<dbReference type="PANTHER" id="PTHR11875">
    <property type="entry name" value="TESTIS-SPECIFIC Y-ENCODED PROTEIN"/>
    <property type="match status" value="1"/>
</dbReference>
<comment type="subcellular location">
    <subcellularLocation>
        <location evidence="2">Cytoplasm</location>
    </subcellularLocation>
    <subcellularLocation>
        <location evidence="1">Nucleus</location>
    </subcellularLocation>
</comment>
<reference evidence="9" key="3">
    <citation type="submission" date="2015-06" db="UniProtKB">
        <authorList>
            <consortium name="EnsemblMetazoa"/>
        </authorList>
    </citation>
    <scope>IDENTIFICATION</scope>
</reference>